<dbReference type="SUPFAM" id="SSF52540">
    <property type="entry name" value="P-loop containing nucleoside triphosphate hydrolases"/>
    <property type="match status" value="1"/>
</dbReference>
<dbReference type="InParanoid" id="M4BDC7"/>
<sequence>MAFETFYVPFFPYTAYLLATNPSTLLSSRTTRCSFTLFDQYCRSMPFAQVVLGPPGSGKTTYCNGMQQFLQANGRDVAVVNMDPANEQLPYVADVDVSDLVCLENVMEEMDLGPNGGLVYCMNYIDVNFDWLDKKLATLQDKYVLFDFPGQVELYTNENSVHSILHKLQKSRYRLAVVHLVDAHHCTDSSKFVSVVMLSLSSMVRLELPHINVLSKMDLMQQYGKTAFNLDFYTDVLDLRYLLDRLDEPDDADDEQQISLEPRHSTIPHSRLAERFRLMNEALINVIEDFSLVSFLPVQIEDPATLQKLIAAVDKANGFVFTGVDFQTAVVKDYAFGDQRAPDVQEKYVDQ</sequence>
<evidence type="ECO:0000256" key="5">
    <source>
        <dbReference type="RuleBase" id="RU365059"/>
    </source>
</evidence>
<comment type="subunit">
    <text evidence="5">Binds to RNA polymerase II (RNAPII).</text>
</comment>
<evidence type="ECO:0000313" key="6">
    <source>
        <dbReference type="EnsemblProtists" id="HpaP804294"/>
    </source>
</evidence>
<keyword evidence="2 5" id="KW-0547">Nucleotide-binding</keyword>
<dbReference type="AlphaFoldDB" id="M4BDC7"/>
<keyword evidence="7" id="KW-1185">Reference proteome</keyword>
<dbReference type="FunFam" id="3.40.50.300:FF:000338">
    <property type="entry name" value="GPN-loop GTPase 2"/>
    <property type="match status" value="1"/>
</dbReference>
<dbReference type="Gene3D" id="3.40.50.300">
    <property type="entry name" value="P-loop containing nucleotide triphosphate hydrolases"/>
    <property type="match status" value="1"/>
</dbReference>
<dbReference type="GO" id="GO:0003924">
    <property type="term" value="F:GTPase activity"/>
    <property type="evidence" value="ECO:0007669"/>
    <property type="project" value="TreeGrafter"/>
</dbReference>
<dbReference type="STRING" id="559515.M4BDC7"/>
<reference evidence="6" key="2">
    <citation type="submission" date="2015-06" db="UniProtKB">
        <authorList>
            <consortium name="EnsemblProtists"/>
        </authorList>
    </citation>
    <scope>IDENTIFICATION</scope>
    <source>
        <strain evidence="6">Emoy2</strain>
    </source>
</reference>
<dbReference type="EnsemblProtists" id="HpaT804294">
    <property type="protein sequence ID" value="HpaP804294"/>
    <property type="gene ID" value="HpaG804294"/>
</dbReference>
<dbReference type="GO" id="GO:0005525">
    <property type="term" value="F:GTP binding"/>
    <property type="evidence" value="ECO:0007669"/>
    <property type="project" value="UniProtKB-KW"/>
</dbReference>
<dbReference type="eggNOG" id="KOG1533">
    <property type="taxonomic scope" value="Eukaryota"/>
</dbReference>
<dbReference type="Proteomes" id="UP000011713">
    <property type="component" value="Unassembled WGS sequence"/>
</dbReference>
<evidence type="ECO:0000256" key="4">
    <source>
        <dbReference type="ARBA" id="ARBA00023134"/>
    </source>
</evidence>
<name>M4BDC7_HYAAE</name>
<dbReference type="HOGENOM" id="CLU_037460_0_2_1"/>
<dbReference type="Pfam" id="PF03029">
    <property type="entry name" value="ATP_bind_1"/>
    <property type="match status" value="1"/>
</dbReference>
<dbReference type="OMA" id="ATHNYFL"/>
<evidence type="ECO:0000256" key="1">
    <source>
        <dbReference type="ARBA" id="ARBA00005290"/>
    </source>
</evidence>
<evidence type="ECO:0000256" key="3">
    <source>
        <dbReference type="ARBA" id="ARBA00022801"/>
    </source>
</evidence>
<dbReference type="CDD" id="cd17871">
    <property type="entry name" value="GPN2"/>
    <property type="match status" value="1"/>
</dbReference>
<protein>
    <recommendedName>
        <fullName evidence="5">GPN-loop GTPase 2</fullName>
    </recommendedName>
</protein>
<evidence type="ECO:0000256" key="2">
    <source>
        <dbReference type="ARBA" id="ARBA00022741"/>
    </source>
</evidence>
<dbReference type="FunCoup" id="M4BDC7">
    <property type="interactions" value="521"/>
</dbReference>
<dbReference type="InterPro" id="IPR027417">
    <property type="entry name" value="P-loop_NTPase"/>
</dbReference>
<dbReference type="PANTHER" id="PTHR21231">
    <property type="entry name" value="XPA-BINDING PROTEIN 1-RELATED"/>
    <property type="match status" value="1"/>
</dbReference>
<keyword evidence="4 5" id="KW-0342">GTP-binding</keyword>
<evidence type="ECO:0000313" key="7">
    <source>
        <dbReference type="Proteomes" id="UP000011713"/>
    </source>
</evidence>
<dbReference type="InterPro" id="IPR030231">
    <property type="entry name" value="Gpn2"/>
</dbReference>
<comment type="similarity">
    <text evidence="1 5">Belongs to the GPN-loop GTPase family.</text>
</comment>
<accession>M4BDC7</accession>
<reference evidence="7" key="1">
    <citation type="journal article" date="2010" name="Science">
        <title>Signatures of adaptation to obligate biotrophy in the Hyaloperonospora arabidopsidis genome.</title>
        <authorList>
            <person name="Baxter L."/>
            <person name="Tripathy S."/>
            <person name="Ishaque N."/>
            <person name="Boot N."/>
            <person name="Cabral A."/>
            <person name="Kemen E."/>
            <person name="Thines M."/>
            <person name="Ah-Fong A."/>
            <person name="Anderson R."/>
            <person name="Badejoko W."/>
            <person name="Bittner-Eddy P."/>
            <person name="Boore J.L."/>
            <person name="Chibucos M.C."/>
            <person name="Coates M."/>
            <person name="Dehal P."/>
            <person name="Delehaunty K."/>
            <person name="Dong S."/>
            <person name="Downton P."/>
            <person name="Dumas B."/>
            <person name="Fabro G."/>
            <person name="Fronick C."/>
            <person name="Fuerstenberg S.I."/>
            <person name="Fulton L."/>
            <person name="Gaulin E."/>
            <person name="Govers F."/>
            <person name="Hughes L."/>
            <person name="Humphray S."/>
            <person name="Jiang R.H."/>
            <person name="Judelson H."/>
            <person name="Kamoun S."/>
            <person name="Kyung K."/>
            <person name="Meijer H."/>
            <person name="Minx P."/>
            <person name="Morris P."/>
            <person name="Nelson J."/>
            <person name="Phuntumart V."/>
            <person name="Qutob D."/>
            <person name="Rehmany A."/>
            <person name="Rougon-Cardoso A."/>
            <person name="Ryden P."/>
            <person name="Torto-Alalibo T."/>
            <person name="Studholme D."/>
            <person name="Wang Y."/>
            <person name="Win J."/>
            <person name="Wood J."/>
            <person name="Clifton S.W."/>
            <person name="Rogers J."/>
            <person name="Van den Ackerveken G."/>
            <person name="Jones J.D."/>
            <person name="McDowell J.M."/>
            <person name="Beynon J."/>
            <person name="Tyler B.M."/>
        </authorList>
    </citation>
    <scope>NUCLEOTIDE SEQUENCE [LARGE SCALE GENOMIC DNA]</scope>
    <source>
        <strain evidence="7">Emoy2</strain>
    </source>
</reference>
<proteinExistence type="inferred from homology"/>
<dbReference type="InterPro" id="IPR004130">
    <property type="entry name" value="Gpn"/>
</dbReference>
<dbReference type="PANTHER" id="PTHR21231:SF3">
    <property type="entry name" value="GPN-LOOP GTPASE 2"/>
    <property type="match status" value="1"/>
</dbReference>
<dbReference type="GO" id="GO:0005737">
    <property type="term" value="C:cytoplasm"/>
    <property type="evidence" value="ECO:0007669"/>
    <property type="project" value="TreeGrafter"/>
</dbReference>
<dbReference type="EMBL" id="JH598152">
    <property type="status" value="NOT_ANNOTATED_CDS"/>
    <property type="molecule type" value="Genomic_DNA"/>
</dbReference>
<comment type="function">
    <text evidence="5">Small GTPase required for proper localization of RNA polymerase II and III (RNAPII and RNAPIII). May act at an RNAP assembly step prior to nuclear import.</text>
</comment>
<organism evidence="6 7">
    <name type="scientific">Hyaloperonospora arabidopsidis (strain Emoy2)</name>
    <name type="common">Downy mildew agent</name>
    <name type="synonym">Peronospora arabidopsidis</name>
    <dbReference type="NCBI Taxonomy" id="559515"/>
    <lineage>
        <taxon>Eukaryota</taxon>
        <taxon>Sar</taxon>
        <taxon>Stramenopiles</taxon>
        <taxon>Oomycota</taxon>
        <taxon>Peronosporomycetes</taxon>
        <taxon>Peronosporales</taxon>
        <taxon>Peronosporaceae</taxon>
        <taxon>Hyaloperonospora</taxon>
    </lineage>
</organism>
<dbReference type="VEuPathDB" id="FungiDB:HpaG804294"/>
<keyword evidence="3 5" id="KW-0378">Hydrolase</keyword>